<dbReference type="PANTHER" id="PTHR42722:SF1">
    <property type="entry name" value="VALINE DEHYDROGENASE"/>
    <property type="match status" value="1"/>
</dbReference>
<dbReference type="Pfam" id="PF02812">
    <property type="entry name" value="ELFV_dehydrog_N"/>
    <property type="match status" value="1"/>
</dbReference>
<feature type="binding site" evidence="6">
    <location>
        <begin position="185"/>
        <end position="190"/>
    </location>
    <ligand>
        <name>NAD(+)</name>
        <dbReference type="ChEBI" id="CHEBI:57540"/>
    </ligand>
</feature>
<dbReference type="PANTHER" id="PTHR42722">
    <property type="entry name" value="LEUCINE DEHYDROGENASE"/>
    <property type="match status" value="1"/>
</dbReference>
<evidence type="ECO:0000259" key="8">
    <source>
        <dbReference type="SMART" id="SM00839"/>
    </source>
</evidence>
<evidence type="ECO:0000256" key="6">
    <source>
        <dbReference type="PIRSR" id="PIRSR000188-2"/>
    </source>
</evidence>
<dbReference type="SMART" id="SM00839">
    <property type="entry name" value="ELFV_dehydrog"/>
    <property type="match status" value="1"/>
</dbReference>
<dbReference type="FunFam" id="3.40.50.10860:FF:000010">
    <property type="entry name" value="Leucine dehydrogenase"/>
    <property type="match status" value="1"/>
</dbReference>
<dbReference type="GO" id="GO:0016639">
    <property type="term" value="F:oxidoreductase activity, acting on the CH-NH2 group of donors, NAD or NADP as acceptor"/>
    <property type="evidence" value="ECO:0007669"/>
    <property type="project" value="InterPro"/>
</dbReference>
<organism evidence="9 10">
    <name type="scientific">Aquisalimonas asiatica</name>
    <dbReference type="NCBI Taxonomy" id="406100"/>
    <lineage>
        <taxon>Bacteria</taxon>
        <taxon>Pseudomonadati</taxon>
        <taxon>Pseudomonadota</taxon>
        <taxon>Gammaproteobacteria</taxon>
        <taxon>Chromatiales</taxon>
        <taxon>Ectothiorhodospiraceae</taxon>
        <taxon>Aquisalimonas</taxon>
    </lineage>
</organism>
<dbReference type="GO" id="GO:0000166">
    <property type="term" value="F:nucleotide binding"/>
    <property type="evidence" value="ECO:0007669"/>
    <property type="project" value="UniProtKB-KW"/>
</dbReference>
<dbReference type="InterPro" id="IPR016211">
    <property type="entry name" value="Glu/Phe/Leu/Val/Trp_DH_bac/arc"/>
</dbReference>
<dbReference type="Pfam" id="PF00208">
    <property type="entry name" value="ELFV_dehydrog"/>
    <property type="match status" value="2"/>
</dbReference>
<dbReference type="InterPro" id="IPR006095">
    <property type="entry name" value="Glu/Leu/Phe/Val/Trp_DH"/>
</dbReference>
<dbReference type="Gene3D" id="3.40.50.720">
    <property type="entry name" value="NAD(P)-binding Rossmann-like Domain"/>
    <property type="match status" value="1"/>
</dbReference>
<evidence type="ECO:0000256" key="2">
    <source>
        <dbReference type="ARBA" id="ARBA00006382"/>
    </source>
</evidence>
<evidence type="ECO:0000256" key="1">
    <source>
        <dbReference type="ARBA" id="ARBA00003868"/>
    </source>
</evidence>
<evidence type="ECO:0000313" key="10">
    <source>
        <dbReference type="Proteomes" id="UP000199657"/>
    </source>
</evidence>
<sequence length="350" mass="37206">MSILEHPEFDGHEQVCFGHDPVSGLRAIIAVHNTRLGPGLGGLRMWPYESEAEAITDVLRLSRGMTYKNAMAGLAHGGGKAVIIGDPARHKTPALMRAMGRFIDRQAGCYITAEDSGISVPDLQVLAQETRFVTGVMTAEGPDGEVLTGDPSPATALGVFTGIRAAVRHALQRDDLRGLSVAIQGLGSVGYRLAGHLHEAGASLVVSDINPAAVDRAREAFGARVADADTIYGEAVDIYAPCAMGAAINDRTLPGLQARIVAGAANNQLQRPEHGRELHRRGILYAPDYVINAGGVIDVGAQWGDYDAAQVRQRVLAIGDTLDQVFREAGEAGEPPEVIADRIAERRFRA</sequence>
<dbReference type="OrthoDB" id="9803297at2"/>
<evidence type="ECO:0000256" key="3">
    <source>
        <dbReference type="ARBA" id="ARBA00023002"/>
    </source>
</evidence>
<evidence type="ECO:0000256" key="7">
    <source>
        <dbReference type="RuleBase" id="RU004417"/>
    </source>
</evidence>
<dbReference type="SUPFAM" id="SSF51735">
    <property type="entry name" value="NAD(P)-binding Rossmann-fold domains"/>
    <property type="match status" value="1"/>
</dbReference>
<protein>
    <submittedName>
        <fullName evidence="9">Leucine dehydrogenase</fullName>
    </submittedName>
</protein>
<accession>A0A1H8SBP4</accession>
<feature type="active site" description="Proton donor/acceptor" evidence="5">
    <location>
        <position position="80"/>
    </location>
</feature>
<keyword evidence="4 6" id="KW-0520">NAD</keyword>
<dbReference type="RefSeq" id="WP_091641753.1">
    <property type="nucleotide sequence ID" value="NZ_FOEG01000002.1"/>
</dbReference>
<keyword evidence="6" id="KW-0547">Nucleotide-binding</keyword>
<dbReference type="SUPFAM" id="SSF53223">
    <property type="entry name" value="Aminoacid dehydrogenase-like, N-terminal domain"/>
    <property type="match status" value="1"/>
</dbReference>
<dbReference type="GO" id="GO:0006520">
    <property type="term" value="P:amino acid metabolic process"/>
    <property type="evidence" value="ECO:0007669"/>
    <property type="project" value="InterPro"/>
</dbReference>
<dbReference type="InterPro" id="IPR036291">
    <property type="entry name" value="NAD(P)-bd_dom_sf"/>
</dbReference>
<dbReference type="CDD" id="cd01075">
    <property type="entry name" value="NAD_bind_Leu_Phe_Val_DH"/>
    <property type="match status" value="1"/>
</dbReference>
<dbReference type="InterPro" id="IPR006096">
    <property type="entry name" value="Glu/Leu/Phe/Val/Trp_DH_C"/>
</dbReference>
<dbReference type="InterPro" id="IPR006097">
    <property type="entry name" value="Glu/Leu/Phe/Val/Trp_DH_dimer"/>
</dbReference>
<dbReference type="PROSITE" id="PS00074">
    <property type="entry name" value="GLFV_DEHYDROGENASE"/>
    <property type="match status" value="1"/>
</dbReference>
<dbReference type="EMBL" id="FOEG01000002">
    <property type="protein sequence ID" value="SEO75688.1"/>
    <property type="molecule type" value="Genomic_DNA"/>
</dbReference>
<feature type="domain" description="Glutamate/phenylalanine/leucine/valine/L-tryptophan dehydrogenase C-terminal" evidence="8">
    <location>
        <begin position="149"/>
        <end position="350"/>
    </location>
</feature>
<dbReference type="PIRSF" id="PIRSF000188">
    <property type="entry name" value="Phe_leu_dh"/>
    <property type="match status" value="1"/>
</dbReference>
<comment type="function">
    <text evidence="1">Catalyzes the reversible oxidative deamination of glutamate to alpha-ketoglutarate and ammonia.</text>
</comment>
<dbReference type="Gene3D" id="3.40.50.10860">
    <property type="entry name" value="Leucine Dehydrogenase, chain A, domain 1"/>
    <property type="match status" value="1"/>
</dbReference>
<dbReference type="InterPro" id="IPR046346">
    <property type="entry name" value="Aminoacid_DH-like_N_sf"/>
</dbReference>
<keyword evidence="3 7" id="KW-0560">Oxidoreductase</keyword>
<comment type="similarity">
    <text evidence="2 7">Belongs to the Glu/Leu/Phe/Val dehydrogenases family.</text>
</comment>
<dbReference type="AlphaFoldDB" id="A0A1H8SBP4"/>
<gene>
    <name evidence="9" type="ORF">SAMN04488052_102642</name>
</gene>
<evidence type="ECO:0000256" key="4">
    <source>
        <dbReference type="ARBA" id="ARBA00023027"/>
    </source>
</evidence>
<proteinExistence type="inferred from homology"/>
<evidence type="ECO:0000256" key="5">
    <source>
        <dbReference type="PIRSR" id="PIRSR000188-1"/>
    </source>
</evidence>
<name>A0A1H8SBP4_9GAMM</name>
<dbReference type="InterPro" id="IPR033524">
    <property type="entry name" value="Glu/Leu/Phe/Val_DH_AS"/>
</dbReference>
<keyword evidence="10" id="KW-1185">Reference proteome</keyword>
<dbReference type="PRINTS" id="PR00082">
    <property type="entry name" value="GLFDHDRGNASE"/>
</dbReference>
<dbReference type="Proteomes" id="UP000199657">
    <property type="component" value="Unassembled WGS sequence"/>
</dbReference>
<evidence type="ECO:0000313" key="9">
    <source>
        <dbReference type="EMBL" id="SEO75688.1"/>
    </source>
</evidence>
<dbReference type="STRING" id="406100.SAMN04488052_102642"/>
<reference evidence="9 10" key="1">
    <citation type="submission" date="2016-10" db="EMBL/GenBank/DDBJ databases">
        <authorList>
            <person name="de Groot N.N."/>
        </authorList>
    </citation>
    <scope>NUCLEOTIDE SEQUENCE [LARGE SCALE GENOMIC DNA]</scope>
    <source>
        <strain evidence="9 10">CGMCC 1.6291</strain>
    </source>
</reference>